<dbReference type="InterPro" id="IPR018392">
    <property type="entry name" value="LysM"/>
</dbReference>
<dbReference type="EMBL" id="WVTB01000084">
    <property type="protein sequence ID" value="KAF3799491.1"/>
    <property type="molecule type" value="Genomic_DNA"/>
</dbReference>
<evidence type="ECO:0000256" key="5">
    <source>
        <dbReference type="SAM" id="SignalP"/>
    </source>
</evidence>
<keyword evidence="3" id="KW-0843">Virulence</keyword>
<organism evidence="7 8">
    <name type="scientific">Colletotrichum gloeosporioides</name>
    <name type="common">Anthracnose fungus</name>
    <name type="synonym">Glomerella cingulata</name>
    <dbReference type="NCBI Taxonomy" id="474922"/>
    <lineage>
        <taxon>Eukaryota</taxon>
        <taxon>Fungi</taxon>
        <taxon>Dikarya</taxon>
        <taxon>Ascomycota</taxon>
        <taxon>Pezizomycotina</taxon>
        <taxon>Sordariomycetes</taxon>
        <taxon>Hypocreomycetidae</taxon>
        <taxon>Glomerellales</taxon>
        <taxon>Glomerellaceae</taxon>
        <taxon>Colletotrichum</taxon>
        <taxon>Colletotrichum gloeosporioides species complex</taxon>
    </lineage>
</organism>
<reference evidence="7" key="2">
    <citation type="submission" date="2020-03" db="EMBL/GenBank/DDBJ databases">
        <authorList>
            <person name="Fu F.-F."/>
            <person name="Chen J."/>
        </authorList>
    </citation>
    <scope>NUCLEOTIDE SEQUENCE</scope>
    <source>
        <strain evidence="7">Lc1</strain>
    </source>
</reference>
<dbReference type="PANTHER" id="PTHR34997:SF2">
    <property type="entry name" value="LYSM DOMAIN-CONTAINING PROTEIN-RELATED"/>
    <property type="match status" value="1"/>
</dbReference>
<evidence type="ECO:0000259" key="6">
    <source>
        <dbReference type="PROSITE" id="PS51782"/>
    </source>
</evidence>
<dbReference type="InterPro" id="IPR052210">
    <property type="entry name" value="LysM1-like"/>
</dbReference>
<protein>
    <submittedName>
        <fullName evidence="7">LysM domain-containing protein</fullName>
    </submittedName>
</protein>
<comment type="caution">
    <text evidence="7">The sequence shown here is derived from an EMBL/GenBank/DDBJ whole genome shotgun (WGS) entry which is preliminary data.</text>
</comment>
<feature type="signal peptide" evidence="5">
    <location>
        <begin position="1"/>
        <end position="21"/>
    </location>
</feature>
<feature type="chain" id="PRO_5034139110" evidence="5">
    <location>
        <begin position="22"/>
        <end position="661"/>
    </location>
</feature>
<dbReference type="Pfam" id="PF01476">
    <property type="entry name" value="LysM"/>
    <property type="match status" value="4"/>
</dbReference>
<keyword evidence="2 5" id="KW-0732">Signal</keyword>
<feature type="domain" description="LysM" evidence="6">
    <location>
        <begin position="277"/>
        <end position="327"/>
    </location>
</feature>
<dbReference type="PROSITE" id="PS51782">
    <property type="entry name" value="LYSM"/>
    <property type="match status" value="4"/>
</dbReference>
<dbReference type="InterPro" id="IPR036779">
    <property type="entry name" value="LysM_dom_sf"/>
</dbReference>
<dbReference type="RefSeq" id="XP_045258651.1">
    <property type="nucleotide sequence ID" value="XM_045402289.1"/>
</dbReference>
<feature type="domain" description="LysM" evidence="6">
    <location>
        <begin position="364"/>
        <end position="411"/>
    </location>
</feature>
<sequence>MSSLGYSLLATGACLLPLAFGQVFVGSNGSQTSISVSLPAPANISSSCNATFTTEVTCDRNLPSIAFGGYFPSSDDLTEICNSDCLQSLESQRIAQADACSSDTMALEGMTYPITATIDVLLWAYNYTCRRDASTGDFCQPIFDSWASGNASDEACSDCVLGTYQIQLGSAMVYDDELASNFSSMTSSCKATGYPITSPTPLYVNATATATATTTSSATPSNACVSNYTVQADDDCHSISISQQVSTSELLYFNNLEAGCTDFPTAGTSLCMPHTCEVYTVQQNDTCWALAEASNGTFSIAQLVSWNIDISNGCENLELLIGNQICVTYPGETPVVSATGAAATATTAPVPTNVVEGTNTICSKYYQVADGDTCASITQIYSISLADFYFLNPEINSTSCNNLYLDYSYCVQPVGDISTYAGYGGSSTSANPCIGGTTTAPESCYATTYSTIEAWTFPPVNTTGKTTGATNSTTYVSYTVSSVPAYPVTATSYNPTPTPYQSGMVAGCTDFYFVVANDTCADIADRWGVSVDDLYAWNPDVKTDCSGLIAGDYICMAQGTGTDTTALATATATATNTATATTTSASSATAPGPTQTGIPADCDDWILQSDNVYCADMANNAGISLACFYQMNPAVNTTAGECQGLLADYAYCIGTESNECS</sequence>
<evidence type="ECO:0000313" key="8">
    <source>
        <dbReference type="Proteomes" id="UP000613401"/>
    </source>
</evidence>
<evidence type="ECO:0000256" key="1">
    <source>
        <dbReference type="ARBA" id="ARBA00022669"/>
    </source>
</evidence>
<dbReference type="PANTHER" id="PTHR34997">
    <property type="entry name" value="AM15"/>
    <property type="match status" value="1"/>
</dbReference>
<accession>A0A8H4FF54</accession>
<dbReference type="Gene3D" id="3.10.350.10">
    <property type="entry name" value="LysM domain"/>
    <property type="match status" value="5"/>
</dbReference>
<evidence type="ECO:0000256" key="3">
    <source>
        <dbReference type="ARBA" id="ARBA00023026"/>
    </source>
</evidence>
<feature type="domain" description="LysM" evidence="6">
    <location>
        <begin position="510"/>
        <end position="556"/>
    </location>
</feature>
<gene>
    <name evidence="7" type="ORF">GCG54_00002193</name>
</gene>
<evidence type="ECO:0000313" key="7">
    <source>
        <dbReference type="EMBL" id="KAF3799491.1"/>
    </source>
</evidence>
<dbReference type="Proteomes" id="UP000613401">
    <property type="component" value="Unassembled WGS sequence"/>
</dbReference>
<dbReference type="CDD" id="cd00118">
    <property type="entry name" value="LysM"/>
    <property type="match status" value="3"/>
</dbReference>
<evidence type="ECO:0000256" key="4">
    <source>
        <dbReference type="ARBA" id="ARBA00044955"/>
    </source>
</evidence>
<reference evidence="7" key="1">
    <citation type="journal article" date="2020" name="Phytopathology">
        <title>Genome sequence and comparative analysis of Colletotrichum gloeosporioides isolated from Liriodendron leaves.</title>
        <authorList>
            <person name="Fu F.F."/>
            <person name="Hao Z."/>
            <person name="Wang P."/>
            <person name="Lu Y."/>
            <person name="Xue L.J."/>
            <person name="Wei G."/>
            <person name="Tian Y."/>
            <person name="Baishi H."/>
            <person name="Xu H."/>
            <person name="Shi J."/>
            <person name="Cheng T."/>
            <person name="Wang G."/>
            <person name="Yi Y."/>
            <person name="Chen J."/>
        </authorList>
    </citation>
    <scope>NUCLEOTIDE SEQUENCE</scope>
    <source>
        <strain evidence="7">Lc1</strain>
    </source>
</reference>
<dbReference type="SMART" id="SM00257">
    <property type="entry name" value="LysM"/>
    <property type="match status" value="4"/>
</dbReference>
<keyword evidence="8" id="KW-1185">Reference proteome</keyword>
<keyword evidence="1" id="KW-0147">Chitin-binding</keyword>
<feature type="domain" description="LysM" evidence="6">
    <location>
        <begin position="226"/>
        <end position="272"/>
    </location>
</feature>
<proteinExistence type="inferred from homology"/>
<dbReference type="GeneID" id="69009357"/>
<dbReference type="GO" id="GO:0008061">
    <property type="term" value="F:chitin binding"/>
    <property type="evidence" value="ECO:0007669"/>
    <property type="project" value="UniProtKB-KW"/>
</dbReference>
<comment type="similarity">
    <text evidence="4">Belongs to the secreted LysM effector family.</text>
</comment>
<dbReference type="SUPFAM" id="SSF54106">
    <property type="entry name" value="LysM domain"/>
    <property type="match status" value="3"/>
</dbReference>
<name>A0A8H4FF54_COLGL</name>
<evidence type="ECO:0000256" key="2">
    <source>
        <dbReference type="ARBA" id="ARBA00022729"/>
    </source>
</evidence>
<dbReference type="AlphaFoldDB" id="A0A8H4FF54"/>